<dbReference type="PANTHER" id="PTHR10724">
    <property type="entry name" value="30S RIBOSOMAL PROTEIN S1"/>
    <property type="match status" value="1"/>
</dbReference>
<keyword evidence="6" id="KW-1185">Reference proteome</keyword>
<evidence type="ECO:0000256" key="1">
    <source>
        <dbReference type="ARBA" id="ARBA00006767"/>
    </source>
</evidence>
<dbReference type="EMBL" id="OR769223">
    <property type="protein sequence ID" value="WQJ53584.1"/>
    <property type="molecule type" value="Genomic_DNA"/>
</dbReference>
<accession>A0ABZ0Z681</accession>
<organism evidence="5 6">
    <name type="scientific">phage Lak_Megaphage_Sonny</name>
    <dbReference type="NCBI Taxonomy" id="3109229"/>
    <lineage>
        <taxon>Viruses</taxon>
        <taxon>Duplodnaviria</taxon>
        <taxon>Heunggongvirae</taxon>
        <taxon>Uroviricota</taxon>
        <taxon>Caudoviricetes</taxon>
        <taxon>Caudoviricetes code 15 clade</taxon>
    </lineage>
</organism>
<comment type="similarity">
    <text evidence="1">Belongs to the bacterial ribosomal protein bS1 family.</text>
</comment>
<keyword evidence="2" id="KW-0689">Ribosomal protein</keyword>
<dbReference type="CDD" id="cd04465">
    <property type="entry name" value="S1_RPS1_repeat_ec2_hs2"/>
    <property type="match status" value="1"/>
</dbReference>
<dbReference type="Pfam" id="PF00575">
    <property type="entry name" value="S1"/>
    <property type="match status" value="1"/>
</dbReference>
<dbReference type="SMART" id="SM00316">
    <property type="entry name" value="S1"/>
    <property type="match status" value="2"/>
</dbReference>
<dbReference type="SUPFAM" id="SSF50249">
    <property type="entry name" value="Nucleic acid-binding proteins"/>
    <property type="match status" value="2"/>
</dbReference>
<dbReference type="InterPro" id="IPR012340">
    <property type="entry name" value="NA-bd_OB-fold"/>
</dbReference>
<evidence type="ECO:0000256" key="2">
    <source>
        <dbReference type="ARBA" id="ARBA00022980"/>
    </source>
</evidence>
<feature type="domain" description="S1 motif" evidence="4">
    <location>
        <begin position="168"/>
        <end position="234"/>
    </location>
</feature>
<dbReference type="PANTHER" id="PTHR10724:SF7">
    <property type="entry name" value="SMALL RIBOSOMAL SUBUNIT PROTEIN BS1C"/>
    <property type="match status" value="1"/>
</dbReference>
<proteinExistence type="inferred from homology"/>
<keyword evidence="3" id="KW-0687">Ribonucleoprotein</keyword>
<feature type="domain" description="S1 motif" evidence="4">
    <location>
        <begin position="257"/>
        <end position="326"/>
    </location>
</feature>
<dbReference type="Proteomes" id="UP001358193">
    <property type="component" value="Segment"/>
</dbReference>
<evidence type="ECO:0000313" key="6">
    <source>
        <dbReference type="Proteomes" id="UP001358193"/>
    </source>
</evidence>
<dbReference type="PROSITE" id="PS50126">
    <property type="entry name" value="S1"/>
    <property type="match status" value="2"/>
</dbReference>
<dbReference type="InterPro" id="IPR003029">
    <property type="entry name" value="S1_domain"/>
</dbReference>
<evidence type="ECO:0000313" key="5">
    <source>
        <dbReference type="EMBL" id="WQJ53584.1"/>
    </source>
</evidence>
<evidence type="ECO:0000256" key="3">
    <source>
        <dbReference type="ARBA" id="ARBA00023274"/>
    </source>
</evidence>
<sequence>MNNLNTMVEGVPGFDWDLYENDGKIQTANDADYKKYSRKEYLDTWTSAYKSKKIPATKELKKDTLVNITGIDYIDENVLLASINGGVNNVVIDLNKEQKFFNIISTENGERLDKDTFVKYVKNPEFASKIIDLGLYAKIGTDSEKGSIWGGYVENMATELKSQIKKKNKAYMATILSTNNGGYIVEVADTIQAFMPGSMAAANKITNYEELVGKSMEVMVESYDKKLGFVVSRKKYLHTIFPAHLLQLQQNLADNKDYMITGTITGTKQFGIYVELDEVLTGMIHKTLMDDETRELLRQNKIEAGTKINVYVHKIDKDNRIILSTVPSDQQPEIIKKREAEDLAEKVVYMNAKKEEALKVEASNDTEQTAE</sequence>
<dbReference type="Gene3D" id="2.40.50.140">
    <property type="entry name" value="Nucleic acid-binding proteins"/>
    <property type="match status" value="1"/>
</dbReference>
<evidence type="ECO:0000259" key="4">
    <source>
        <dbReference type="PROSITE" id="PS50126"/>
    </source>
</evidence>
<name>A0ABZ0Z681_9CAUD</name>
<protein>
    <recommendedName>
        <fullName evidence="4">S1 motif domain-containing protein</fullName>
    </recommendedName>
</protein>
<reference evidence="5 6" key="1">
    <citation type="submission" date="2023-11" db="EMBL/GenBank/DDBJ databases">
        <authorList>
            <person name="Cook R."/>
            <person name="Crisci M."/>
            <person name="Pye H."/>
            <person name="Adriaenssens E."/>
            <person name="Santini J."/>
        </authorList>
    </citation>
    <scope>NUCLEOTIDE SEQUENCE [LARGE SCALE GENOMIC DNA]</scope>
    <source>
        <strain evidence="5">Lak_Megaphage_Sonny</strain>
    </source>
</reference>
<dbReference type="InterPro" id="IPR050437">
    <property type="entry name" value="Ribos_protein_bS1-like"/>
</dbReference>